<dbReference type="EMBL" id="JAQGLA010000115">
    <property type="protein sequence ID" value="MDA3630725.1"/>
    <property type="molecule type" value="Genomic_DNA"/>
</dbReference>
<comment type="caution">
    <text evidence="1">The sequence shown here is derived from an EMBL/GenBank/DDBJ whole genome shotgun (WGS) entry which is preliminary data.</text>
</comment>
<evidence type="ECO:0000313" key="1">
    <source>
        <dbReference type="EMBL" id="MDA3630725.1"/>
    </source>
</evidence>
<name>A0ABT4V9S7_9PSEU</name>
<accession>A0ABT4V9S7</accession>
<sequence>MSTLDDFRRMVLAMPDVTEGTHFRMPAFAVRGKNFASIDKTGHAMLSLGEDDVAGAVGEGVEPVRRSDKPIGIRIDLALVSPERLAELVELAWQHRCR</sequence>
<keyword evidence="2" id="KW-1185">Reference proteome</keyword>
<dbReference type="Pfam" id="PF04237">
    <property type="entry name" value="YjbR"/>
    <property type="match status" value="1"/>
</dbReference>
<organism evidence="1 2">
    <name type="scientific">Saccharopolyspora oryzae</name>
    <dbReference type="NCBI Taxonomy" id="2997343"/>
    <lineage>
        <taxon>Bacteria</taxon>
        <taxon>Bacillati</taxon>
        <taxon>Actinomycetota</taxon>
        <taxon>Actinomycetes</taxon>
        <taxon>Pseudonocardiales</taxon>
        <taxon>Pseudonocardiaceae</taxon>
        <taxon>Saccharopolyspora</taxon>
    </lineage>
</organism>
<proteinExistence type="predicted"/>
<dbReference type="InterPro" id="IPR058532">
    <property type="entry name" value="YjbR/MT2646/Rv2570-like"/>
</dbReference>
<protein>
    <recommendedName>
        <fullName evidence="3">MmcQ/YjbR family DNA-binding protein</fullName>
    </recommendedName>
</protein>
<reference evidence="1 2" key="1">
    <citation type="submission" date="2022-11" db="EMBL/GenBank/DDBJ databases">
        <title>Draft genome sequence of Saccharopolyspora sp. WRP15-2 isolated from rhizosphere soils of wild rice in Thailand.</title>
        <authorList>
            <person name="Duangmal K."/>
            <person name="Kammanee S."/>
            <person name="Muangham S."/>
        </authorList>
    </citation>
    <scope>NUCLEOTIDE SEQUENCE [LARGE SCALE GENOMIC DNA]</scope>
    <source>
        <strain evidence="1 2">WRP15-2</strain>
    </source>
</reference>
<dbReference type="Proteomes" id="UP001210380">
    <property type="component" value="Unassembled WGS sequence"/>
</dbReference>
<evidence type="ECO:0000313" key="2">
    <source>
        <dbReference type="Proteomes" id="UP001210380"/>
    </source>
</evidence>
<evidence type="ECO:0008006" key="3">
    <source>
        <dbReference type="Google" id="ProtNLM"/>
    </source>
</evidence>
<gene>
    <name evidence="1" type="ORF">OU415_35235</name>
</gene>
<dbReference type="RefSeq" id="WP_270953949.1">
    <property type="nucleotide sequence ID" value="NZ_JAQGLA010000115.1"/>
</dbReference>